<gene>
    <name evidence="1" type="ORF">POF43_014695</name>
</gene>
<evidence type="ECO:0000313" key="1">
    <source>
        <dbReference type="EMBL" id="MDI5963947.1"/>
    </source>
</evidence>
<dbReference type="EMBL" id="JAAGKO020000019">
    <property type="protein sequence ID" value="MDI5963947.1"/>
    <property type="molecule type" value="Genomic_DNA"/>
</dbReference>
<protein>
    <submittedName>
        <fullName evidence="1">Uncharacterized protein</fullName>
    </submittedName>
</protein>
<keyword evidence="2" id="KW-1185">Reference proteome</keyword>
<organism evidence="1 2">
    <name type="scientific">Streptantibioticus silvisoli</name>
    <dbReference type="NCBI Taxonomy" id="2705255"/>
    <lineage>
        <taxon>Bacteria</taxon>
        <taxon>Bacillati</taxon>
        <taxon>Actinomycetota</taxon>
        <taxon>Actinomycetes</taxon>
        <taxon>Kitasatosporales</taxon>
        <taxon>Streptomycetaceae</taxon>
        <taxon>Streptantibioticus</taxon>
    </lineage>
</organism>
<accession>A0ABT6W1V7</accession>
<dbReference type="RefSeq" id="WP_271322273.1">
    <property type="nucleotide sequence ID" value="NZ_JAAGKO020000019.1"/>
</dbReference>
<comment type="caution">
    <text evidence="1">The sequence shown here is derived from an EMBL/GenBank/DDBJ whole genome shotgun (WGS) entry which is preliminary data.</text>
</comment>
<sequence>MMTAPRVCGYRANRGVLVLDDDGSPIVGVWQPVCAPEEWSALCATFGDGSTYLARGSCTPRITGIPKTIKYLSSSLLRCQYRFPDEAADGTQVTRVCNTPMGGSKTSSKRSPYVYTRTTCSRNSISGPMVDEQVQRLLMAKLKQAQATFISPDITWPKAVQLTQRADKLAELEQQ</sequence>
<dbReference type="Proteomes" id="UP001156398">
    <property type="component" value="Unassembled WGS sequence"/>
</dbReference>
<proteinExistence type="predicted"/>
<reference evidence="1 2" key="1">
    <citation type="submission" date="2023-05" db="EMBL/GenBank/DDBJ databases">
        <title>Streptantibioticus silvisoli sp. nov., acidotolerant actinomycetes 1 from pine litter.</title>
        <authorList>
            <person name="Swiecimska M."/>
            <person name="Golinska P."/>
            <person name="Sangal V."/>
            <person name="Wachnowicz B."/>
            <person name="Goodfellow M."/>
        </authorList>
    </citation>
    <scope>NUCLEOTIDE SEQUENCE [LARGE SCALE GENOMIC DNA]</scope>
    <source>
        <strain evidence="1 2">SL54</strain>
    </source>
</reference>
<evidence type="ECO:0000313" key="2">
    <source>
        <dbReference type="Proteomes" id="UP001156398"/>
    </source>
</evidence>
<name>A0ABT6W1V7_9ACTN</name>